<feature type="domain" description="HMG box" evidence="2">
    <location>
        <begin position="28"/>
        <end position="100"/>
    </location>
</feature>
<keyword evidence="1" id="KW-0539">Nucleus</keyword>
<dbReference type="SUPFAM" id="SSF47095">
    <property type="entry name" value="HMG-box"/>
    <property type="match status" value="1"/>
</dbReference>
<dbReference type="Gene3D" id="1.10.30.10">
    <property type="entry name" value="High mobility group box domain"/>
    <property type="match status" value="1"/>
</dbReference>
<evidence type="ECO:0000256" key="1">
    <source>
        <dbReference type="PROSITE-ProRule" id="PRU00267"/>
    </source>
</evidence>
<dbReference type="VEuPathDB" id="VectorBase:GBRI022499"/>
<dbReference type="InterPro" id="IPR009071">
    <property type="entry name" value="HMG_box_dom"/>
</dbReference>
<proteinExistence type="predicted"/>
<reference evidence="4" key="1">
    <citation type="submission" date="2014-03" db="EMBL/GenBank/DDBJ databases">
        <authorList>
            <person name="Aksoy S."/>
            <person name="Warren W."/>
            <person name="Wilson R.K."/>
        </authorList>
    </citation>
    <scope>NUCLEOTIDE SEQUENCE [LARGE SCALE GENOMIC DNA]</scope>
    <source>
        <strain evidence="4">IAEA</strain>
    </source>
</reference>
<sequence>MFKCFLSFLTNNDERKHAAAPVTFHRRISKARNSFFVFLHEFRGNLTPRVVKALTCPQIAQMAAKRWNQLSDDHKQSYKVIANKNRERMKPKIEAQQSYRRCVRKINQSTQTLGSRPIHIKAKINVSNVSVALKVKE</sequence>
<dbReference type="PROSITE" id="PS50118">
    <property type="entry name" value="HMG_BOX_2"/>
    <property type="match status" value="1"/>
</dbReference>
<dbReference type="AlphaFoldDB" id="A0A1A9WJZ2"/>
<evidence type="ECO:0000313" key="3">
    <source>
        <dbReference type="EnsemblMetazoa" id="GBRI022499-PA"/>
    </source>
</evidence>
<dbReference type="Proteomes" id="UP000091820">
    <property type="component" value="Unassembled WGS sequence"/>
</dbReference>
<protein>
    <recommendedName>
        <fullName evidence="2">HMG box domain-containing protein</fullName>
    </recommendedName>
</protein>
<reference evidence="3" key="2">
    <citation type="submission" date="2020-05" db="UniProtKB">
        <authorList>
            <consortium name="EnsemblMetazoa"/>
        </authorList>
    </citation>
    <scope>IDENTIFICATION</scope>
    <source>
        <strain evidence="3">IAEA</strain>
    </source>
</reference>
<dbReference type="EnsemblMetazoa" id="GBRI022499-RA">
    <property type="protein sequence ID" value="GBRI022499-PA"/>
    <property type="gene ID" value="GBRI022499"/>
</dbReference>
<dbReference type="Pfam" id="PF00505">
    <property type="entry name" value="HMG_box"/>
    <property type="match status" value="1"/>
</dbReference>
<feature type="DNA-binding region" description="HMG box" evidence="1">
    <location>
        <begin position="28"/>
        <end position="100"/>
    </location>
</feature>
<dbReference type="GO" id="GO:0005634">
    <property type="term" value="C:nucleus"/>
    <property type="evidence" value="ECO:0007669"/>
    <property type="project" value="UniProtKB-UniRule"/>
</dbReference>
<keyword evidence="4" id="KW-1185">Reference proteome</keyword>
<evidence type="ECO:0000313" key="4">
    <source>
        <dbReference type="Proteomes" id="UP000091820"/>
    </source>
</evidence>
<dbReference type="InterPro" id="IPR036910">
    <property type="entry name" value="HMG_box_dom_sf"/>
</dbReference>
<accession>A0A1A9WJZ2</accession>
<keyword evidence="1" id="KW-0238">DNA-binding</keyword>
<name>A0A1A9WJZ2_9MUSC</name>
<dbReference type="GO" id="GO:0003677">
    <property type="term" value="F:DNA binding"/>
    <property type="evidence" value="ECO:0007669"/>
    <property type="project" value="UniProtKB-UniRule"/>
</dbReference>
<organism evidence="3 4">
    <name type="scientific">Glossina brevipalpis</name>
    <dbReference type="NCBI Taxonomy" id="37001"/>
    <lineage>
        <taxon>Eukaryota</taxon>
        <taxon>Metazoa</taxon>
        <taxon>Ecdysozoa</taxon>
        <taxon>Arthropoda</taxon>
        <taxon>Hexapoda</taxon>
        <taxon>Insecta</taxon>
        <taxon>Pterygota</taxon>
        <taxon>Neoptera</taxon>
        <taxon>Endopterygota</taxon>
        <taxon>Diptera</taxon>
        <taxon>Brachycera</taxon>
        <taxon>Muscomorpha</taxon>
        <taxon>Hippoboscoidea</taxon>
        <taxon>Glossinidae</taxon>
        <taxon>Glossina</taxon>
    </lineage>
</organism>
<evidence type="ECO:0000259" key="2">
    <source>
        <dbReference type="PROSITE" id="PS50118"/>
    </source>
</evidence>